<dbReference type="EMBL" id="BPLR01017308">
    <property type="protein sequence ID" value="GIY90261.1"/>
    <property type="molecule type" value="Genomic_DNA"/>
</dbReference>
<evidence type="ECO:0000313" key="2">
    <source>
        <dbReference type="Proteomes" id="UP001054945"/>
    </source>
</evidence>
<comment type="caution">
    <text evidence="1">The sequence shown here is derived from an EMBL/GenBank/DDBJ whole genome shotgun (WGS) entry which is preliminary data.</text>
</comment>
<gene>
    <name evidence="1" type="ORF">CEXT_232461</name>
</gene>
<dbReference type="AlphaFoldDB" id="A0AAV4X4R6"/>
<sequence length="137" mass="15122">MPSSLTQKHPISVHPYHPPNYPSPLKANPSNPLILGFESTPTLSLITCLLLLPGPVRAWPSPLPKKVISQLHLYGKNVQPPLPQWCIDLHSNTPSPFSFFEWGITLRNGAGRRCVPLMGSYVRVFAAYLAWGCIRGG</sequence>
<dbReference type="Proteomes" id="UP001054945">
    <property type="component" value="Unassembled WGS sequence"/>
</dbReference>
<protein>
    <submittedName>
        <fullName evidence="1">Uncharacterized protein</fullName>
    </submittedName>
</protein>
<organism evidence="1 2">
    <name type="scientific">Caerostris extrusa</name>
    <name type="common">Bark spider</name>
    <name type="synonym">Caerostris bankana</name>
    <dbReference type="NCBI Taxonomy" id="172846"/>
    <lineage>
        <taxon>Eukaryota</taxon>
        <taxon>Metazoa</taxon>
        <taxon>Ecdysozoa</taxon>
        <taxon>Arthropoda</taxon>
        <taxon>Chelicerata</taxon>
        <taxon>Arachnida</taxon>
        <taxon>Araneae</taxon>
        <taxon>Araneomorphae</taxon>
        <taxon>Entelegynae</taxon>
        <taxon>Araneoidea</taxon>
        <taxon>Araneidae</taxon>
        <taxon>Caerostris</taxon>
    </lineage>
</organism>
<evidence type="ECO:0000313" key="1">
    <source>
        <dbReference type="EMBL" id="GIY90261.1"/>
    </source>
</evidence>
<name>A0AAV4X4R6_CAEEX</name>
<reference evidence="1 2" key="1">
    <citation type="submission" date="2021-06" db="EMBL/GenBank/DDBJ databases">
        <title>Caerostris extrusa draft genome.</title>
        <authorList>
            <person name="Kono N."/>
            <person name="Arakawa K."/>
        </authorList>
    </citation>
    <scope>NUCLEOTIDE SEQUENCE [LARGE SCALE GENOMIC DNA]</scope>
</reference>
<accession>A0AAV4X4R6</accession>
<keyword evidence="2" id="KW-1185">Reference proteome</keyword>
<proteinExistence type="predicted"/>